<protein>
    <submittedName>
        <fullName evidence="2">Beta-lactamase family protein</fullName>
    </submittedName>
</protein>
<proteinExistence type="predicted"/>
<organism evidence="2 3">
    <name type="scientific">Paractinoplanes lichenicola</name>
    <dbReference type="NCBI Taxonomy" id="2802976"/>
    <lineage>
        <taxon>Bacteria</taxon>
        <taxon>Bacillati</taxon>
        <taxon>Actinomycetota</taxon>
        <taxon>Actinomycetes</taxon>
        <taxon>Micromonosporales</taxon>
        <taxon>Micromonosporaceae</taxon>
        <taxon>Paractinoplanes</taxon>
    </lineage>
</organism>
<dbReference type="Proteomes" id="UP000598996">
    <property type="component" value="Unassembled WGS sequence"/>
</dbReference>
<keyword evidence="3" id="KW-1185">Reference proteome</keyword>
<evidence type="ECO:0000313" key="2">
    <source>
        <dbReference type="EMBL" id="MBL7258200.1"/>
    </source>
</evidence>
<dbReference type="InterPro" id="IPR012338">
    <property type="entry name" value="Beta-lactam/transpept-like"/>
</dbReference>
<dbReference type="InterPro" id="IPR001466">
    <property type="entry name" value="Beta-lactam-related"/>
</dbReference>
<comment type="caution">
    <text evidence="2">The sequence shown here is derived from an EMBL/GenBank/DDBJ whole genome shotgun (WGS) entry which is preliminary data.</text>
</comment>
<dbReference type="PANTHER" id="PTHR46825:SF9">
    <property type="entry name" value="BETA-LACTAMASE-RELATED DOMAIN-CONTAINING PROTEIN"/>
    <property type="match status" value="1"/>
</dbReference>
<feature type="domain" description="Beta-lactamase-related" evidence="1">
    <location>
        <begin position="4"/>
        <end position="317"/>
    </location>
</feature>
<accession>A0ABS1VUN7</accession>
<dbReference type="Pfam" id="PF00144">
    <property type="entry name" value="Beta-lactamase"/>
    <property type="match status" value="1"/>
</dbReference>
<name>A0ABS1VUN7_9ACTN</name>
<reference evidence="2 3" key="1">
    <citation type="submission" date="2021-01" db="EMBL/GenBank/DDBJ databases">
        <title>Actinoplanes sp. nov. LDG1-01 isolated from lichen.</title>
        <authorList>
            <person name="Saeng-In P."/>
            <person name="Phongsopitanun W."/>
            <person name="Kanchanasin P."/>
            <person name="Yuki M."/>
            <person name="Kudo T."/>
            <person name="Ohkuma M."/>
            <person name="Tanasupawat S."/>
        </authorList>
    </citation>
    <scope>NUCLEOTIDE SEQUENCE [LARGE SCALE GENOMIC DNA]</scope>
    <source>
        <strain evidence="2 3">LDG1-01</strain>
    </source>
</reference>
<dbReference type="Gene3D" id="3.40.710.10">
    <property type="entry name" value="DD-peptidase/beta-lactamase superfamily"/>
    <property type="match status" value="1"/>
</dbReference>
<gene>
    <name evidence="2" type="ORF">JKJ07_28225</name>
</gene>
<sequence length="436" mass="46222">MSFVDGLLEEAAARHGVPGAAVAVGHGDQLLEAATGVVNRETGVETTPESVFQIGSVSKVWTTALVMQLVDDGLVELDEPVRRYLPGFAVVDPAATEQITVRQLLLHTGGFDGDLFEDMGRGDEALERYLGFLGGHAQQIAPPGRYFSYCNAGFAVLGALVARLRGGTWESVLRERLIEPLGARHMALLPEEAVLYRAAAGHLRSGAVVRPWVMTRAMGPAGSTACAAPRDLVRFGRMFLDGELLSAESIAAMTTPCLTLPGASERGDGRRALGTEIFDWAGTTAFGHDGGTVGQSTLWRVVPSHELVIAINANGGNAPGLIDDVLDGVIGELIGVTVPGRPTPPATVVRGVPVEGRFEFPLGAYDVRPVADGLEITATPLGVAAEMDEPSTRRYIPLTGDTWITTEPDDGFYSTFTFLEDGKFLYGGRIARRVGG</sequence>
<dbReference type="EMBL" id="JAENHO010000008">
    <property type="protein sequence ID" value="MBL7258200.1"/>
    <property type="molecule type" value="Genomic_DNA"/>
</dbReference>
<evidence type="ECO:0000259" key="1">
    <source>
        <dbReference type="Pfam" id="PF00144"/>
    </source>
</evidence>
<dbReference type="PANTHER" id="PTHR46825">
    <property type="entry name" value="D-ALANYL-D-ALANINE-CARBOXYPEPTIDASE/ENDOPEPTIDASE AMPH"/>
    <property type="match status" value="1"/>
</dbReference>
<dbReference type="RefSeq" id="WP_202994833.1">
    <property type="nucleotide sequence ID" value="NZ_JAENHO010000008.1"/>
</dbReference>
<dbReference type="SUPFAM" id="SSF56601">
    <property type="entry name" value="beta-lactamase/transpeptidase-like"/>
    <property type="match status" value="1"/>
</dbReference>
<evidence type="ECO:0000313" key="3">
    <source>
        <dbReference type="Proteomes" id="UP000598996"/>
    </source>
</evidence>
<dbReference type="InterPro" id="IPR050491">
    <property type="entry name" value="AmpC-like"/>
</dbReference>